<feature type="domain" description="FAD-binding" evidence="1">
    <location>
        <begin position="7"/>
        <end position="305"/>
    </location>
</feature>
<dbReference type="InterPro" id="IPR036188">
    <property type="entry name" value="FAD/NAD-bd_sf"/>
</dbReference>
<evidence type="ECO:0000313" key="3">
    <source>
        <dbReference type="Proteomes" id="UP001595616"/>
    </source>
</evidence>
<gene>
    <name evidence="2" type="ORF">ACFOOI_17725</name>
</gene>
<dbReference type="Proteomes" id="UP001595616">
    <property type="component" value="Unassembled WGS sequence"/>
</dbReference>
<organism evidence="2 3">
    <name type="scientific">Lacihabitans lacunae</name>
    <dbReference type="NCBI Taxonomy" id="1028214"/>
    <lineage>
        <taxon>Bacteria</taxon>
        <taxon>Pseudomonadati</taxon>
        <taxon>Bacteroidota</taxon>
        <taxon>Cytophagia</taxon>
        <taxon>Cytophagales</taxon>
        <taxon>Leadbetterellaceae</taxon>
        <taxon>Lacihabitans</taxon>
    </lineage>
</organism>
<protein>
    <submittedName>
        <fullName evidence="2">NAD(P)/FAD-dependent oxidoreductase</fullName>
        <ecNumber evidence="2">1.-.-.-</ecNumber>
    </submittedName>
</protein>
<dbReference type="InterPro" id="IPR002938">
    <property type="entry name" value="FAD-bd"/>
</dbReference>
<dbReference type="GO" id="GO:0016491">
    <property type="term" value="F:oxidoreductase activity"/>
    <property type="evidence" value="ECO:0007669"/>
    <property type="project" value="UniProtKB-KW"/>
</dbReference>
<dbReference type="PANTHER" id="PTHR42685">
    <property type="entry name" value="GERANYLGERANYL DIPHOSPHATE REDUCTASE"/>
    <property type="match status" value="1"/>
</dbReference>
<dbReference type="EMBL" id="JBHRYQ010000001">
    <property type="protein sequence ID" value="MFC3812504.1"/>
    <property type="molecule type" value="Genomic_DNA"/>
</dbReference>
<dbReference type="EC" id="1.-.-.-" evidence="2"/>
<sequence length="373" mass="41480">MDTQKQYDLAVVGGGLAGLSLAILQAKAGKRVVLFEKNKYPFHRVCGEYISLESWDFLNYLGLNLEQLSLPIIKKLHVSSPKGTVLSAPLTLGGFGVSRYFLDQKLVEIARKLGVDIHEGTTVKQIEETSSGFEIAADALRISAKMAVGAFGKRSNLDVNWKREFINKNRTSLNQFVGVKYHIDFDFAKDTIALHNFKDGYCGISAIEGDKYCLCYLTTKKNLKLAGNSIEKLESQILSKNPYLKNIFQNATKLWDAPEVISQISFEKKQAFYQHIPLAGDASGMIAPLCGNGMSMAFHGALLLNESLLSGQSLDDYQQKWNKQFAVRLRAGRIVQRLFGNEITTDLLVRSLTYFPSLTQKIIGLTHGSIIKV</sequence>
<keyword evidence="2" id="KW-0560">Oxidoreductase</keyword>
<evidence type="ECO:0000259" key="1">
    <source>
        <dbReference type="Pfam" id="PF01494"/>
    </source>
</evidence>
<dbReference type="Pfam" id="PF01494">
    <property type="entry name" value="FAD_binding_3"/>
    <property type="match status" value="1"/>
</dbReference>
<reference evidence="3" key="1">
    <citation type="journal article" date="2019" name="Int. J. Syst. Evol. Microbiol.">
        <title>The Global Catalogue of Microorganisms (GCM) 10K type strain sequencing project: providing services to taxonomists for standard genome sequencing and annotation.</title>
        <authorList>
            <consortium name="The Broad Institute Genomics Platform"/>
            <consortium name="The Broad Institute Genome Sequencing Center for Infectious Disease"/>
            <person name="Wu L."/>
            <person name="Ma J."/>
        </authorList>
    </citation>
    <scope>NUCLEOTIDE SEQUENCE [LARGE SCALE GENOMIC DNA]</scope>
    <source>
        <strain evidence="3">CECT 7956</strain>
    </source>
</reference>
<dbReference type="InterPro" id="IPR050407">
    <property type="entry name" value="Geranylgeranyl_reductase"/>
</dbReference>
<proteinExistence type="predicted"/>
<dbReference type="SUPFAM" id="SSF51905">
    <property type="entry name" value="FAD/NAD(P)-binding domain"/>
    <property type="match status" value="1"/>
</dbReference>
<dbReference type="PANTHER" id="PTHR42685:SF22">
    <property type="entry name" value="CONDITIONED MEDIUM FACTOR RECEPTOR 1"/>
    <property type="match status" value="1"/>
</dbReference>
<dbReference type="RefSeq" id="WP_379839385.1">
    <property type="nucleotide sequence ID" value="NZ_JBHRYQ010000001.1"/>
</dbReference>
<name>A0ABV7YZA9_9BACT</name>
<keyword evidence="3" id="KW-1185">Reference proteome</keyword>
<evidence type="ECO:0000313" key="2">
    <source>
        <dbReference type="EMBL" id="MFC3812504.1"/>
    </source>
</evidence>
<dbReference type="Gene3D" id="3.50.50.60">
    <property type="entry name" value="FAD/NAD(P)-binding domain"/>
    <property type="match status" value="1"/>
</dbReference>
<accession>A0ABV7YZA9</accession>
<comment type="caution">
    <text evidence="2">The sequence shown here is derived from an EMBL/GenBank/DDBJ whole genome shotgun (WGS) entry which is preliminary data.</text>
</comment>
<dbReference type="PRINTS" id="PR00420">
    <property type="entry name" value="RNGMNOXGNASE"/>
</dbReference>